<organism evidence="2 3">
    <name type="scientific">Araneus ventricosus</name>
    <name type="common">Orbweaver spider</name>
    <name type="synonym">Epeira ventricosa</name>
    <dbReference type="NCBI Taxonomy" id="182803"/>
    <lineage>
        <taxon>Eukaryota</taxon>
        <taxon>Metazoa</taxon>
        <taxon>Ecdysozoa</taxon>
        <taxon>Arthropoda</taxon>
        <taxon>Chelicerata</taxon>
        <taxon>Arachnida</taxon>
        <taxon>Araneae</taxon>
        <taxon>Araneomorphae</taxon>
        <taxon>Entelegynae</taxon>
        <taxon>Araneoidea</taxon>
        <taxon>Araneidae</taxon>
        <taxon>Araneus</taxon>
    </lineage>
</organism>
<evidence type="ECO:0000256" key="1">
    <source>
        <dbReference type="SAM" id="Phobius"/>
    </source>
</evidence>
<dbReference type="EMBL" id="BGPR01000229">
    <property type="protein sequence ID" value="GBM06502.1"/>
    <property type="molecule type" value="Genomic_DNA"/>
</dbReference>
<dbReference type="OrthoDB" id="8049557at2759"/>
<keyword evidence="1" id="KW-0472">Membrane</keyword>
<gene>
    <name evidence="2" type="ORF">AVEN_58336_1</name>
</gene>
<keyword evidence="1" id="KW-1133">Transmembrane helix</keyword>
<keyword evidence="1" id="KW-0812">Transmembrane</keyword>
<evidence type="ECO:0000313" key="3">
    <source>
        <dbReference type="Proteomes" id="UP000499080"/>
    </source>
</evidence>
<dbReference type="Proteomes" id="UP000499080">
    <property type="component" value="Unassembled WGS sequence"/>
</dbReference>
<sequence>MLHLNDPYTVLPRFSLILIIVGFGFRLFFTRIICLGFRRLSRISSACPRKLAANFAKTNGEAASSDKSGTEKVVSEFKNYAEVEEFIPQQIFNCNETGIFWKKIPKRMFITQKEKALQGHKLMKDSLTLLLFGNASDAETKRNCYWCRIWKS</sequence>
<feature type="transmembrane region" description="Helical" evidence="1">
    <location>
        <begin position="14"/>
        <end position="34"/>
    </location>
</feature>
<name>A0A4Y2CPY7_ARAVE</name>
<keyword evidence="3" id="KW-1185">Reference proteome</keyword>
<reference evidence="2 3" key="1">
    <citation type="journal article" date="2019" name="Sci. Rep.">
        <title>Orb-weaving spider Araneus ventricosus genome elucidates the spidroin gene catalogue.</title>
        <authorList>
            <person name="Kono N."/>
            <person name="Nakamura H."/>
            <person name="Ohtoshi R."/>
            <person name="Moran D.A.P."/>
            <person name="Shinohara A."/>
            <person name="Yoshida Y."/>
            <person name="Fujiwara M."/>
            <person name="Mori M."/>
            <person name="Tomita M."/>
            <person name="Arakawa K."/>
        </authorList>
    </citation>
    <scope>NUCLEOTIDE SEQUENCE [LARGE SCALE GENOMIC DNA]</scope>
</reference>
<dbReference type="AlphaFoldDB" id="A0A4Y2CPY7"/>
<evidence type="ECO:0000313" key="2">
    <source>
        <dbReference type="EMBL" id="GBM06502.1"/>
    </source>
</evidence>
<protein>
    <submittedName>
        <fullName evidence="2">Uncharacterized protein</fullName>
    </submittedName>
</protein>
<accession>A0A4Y2CPY7</accession>
<proteinExistence type="predicted"/>
<comment type="caution">
    <text evidence="2">The sequence shown here is derived from an EMBL/GenBank/DDBJ whole genome shotgun (WGS) entry which is preliminary data.</text>
</comment>